<reference evidence="1" key="1">
    <citation type="submission" date="2018-05" db="EMBL/GenBank/DDBJ databases">
        <authorList>
            <person name="Lanie J.A."/>
            <person name="Ng W.-L."/>
            <person name="Kazmierczak K.M."/>
            <person name="Andrzejewski T.M."/>
            <person name="Davidsen T.M."/>
            <person name="Wayne K.J."/>
            <person name="Tettelin H."/>
            <person name="Glass J.I."/>
            <person name="Rusch D."/>
            <person name="Podicherti R."/>
            <person name="Tsui H.-C.T."/>
            <person name="Winkler M.E."/>
        </authorList>
    </citation>
    <scope>NUCLEOTIDE SEQUENCE</scope>
</reference>
<dbReference type="EMBL" id="UINC01220143">
    <property type="protein sequence ID" value="SVE47926.1"/>
    <property type="molecule type" value="Genomic_DNA"/>
</dbReference>
<dbReference type="SUPFAM" id="SSF82171">
    <property type="entry name" value="DPP6 N-terminal domain-like"/>
    <property type="match status" value="1"/>
</dbReference>
<evidence type="ECO:0008006" key="2">
    <source>
        <dbReference type="Google" id="ProtNLM"/>
    </source>
</evidence>
<protein>
    <recommendedName>
        <fullName evidence="2">S9 family peptidase</fullName>
    </recommendedName>
</protein>
<organism evidence="1">
    <name type="scientific">marine metagenome</name>
    <dbReference type="NCBI Taxonomy" id="408172"/>
    <lineage>
        <taxon>unclassified sequences</taxon>
        <taxon>metagenomes</taxon>
        <taxon>ecological metagenomes</taxon>
    </lineage>
</organism>
<dbReference type="AlphaFoldDB" id="A0A383DTS3"/>
<proteinExistence type="predicted"/>
<dbReference type="InterPro" id="IPR011659">
    <property type="entry name" value="WD40"/>
</dbReference>
<dbReference type="Gene3D" id="2.120.10.30">
    <property type="entry name" value="TolB, C-terminal domain"/>
    <property type="match status" value="1"/>
</dbReference>
<accession>A0A383DTS3</accession>
<dbReference type="InterPro" id="IPR011042">
    <property type="entry name" value="6-blade_b-propeller_TolB-like"/>
</dbReference>
<name>A0A383DTS3_9ZZZZ</name>
<evidence type="ECO:0000313" key="1">
    <source>
        <dbReference type="EMBL" id="SVE47926.1"/>
    </source>
</evidence>
<dbReference type="Pfam" id="PF07676">
    <property type="entry name" value="PD40"/>
    <property type="match status" value="2"/>
</dbReference>
<sequence>MSATTLWSFLFALLFLPALILADDRPITIDDLLALESVGNPQVSPDGQWVAYTVSSRDIKEDKRVTQIWMVSTDGGTPIPMTSPDYSAGNPRWSLDNKYLSFSASKGEGAKSQVW</sequence>
<feature type="non-terminal residue" evidence="1">
    <location>
        <position position="115"/>
    </location>
</feature>
<gene>
    <name evidence="1" type="ORF">METZ01_LOCUS500780</name>
</gene>